<accession>A0A3S4BXD1</accession>
<feature type="chain" id="PRO_5018704818" description="DUF732 domain-containing protein" evidence="1">
    <location>
        <begin position="23"/>
        <end position="106"/>
    </location>
</feature>
<evidence type="ECO:0000256" key="1">
    <source>
        <dbReference type="SAM" id="SignalP"/>
    </source>
</evidence>
<keyword evidence="1" id="KW-0732">Signal</keyword>
<dbReference type="RefSeq" id="WP_158017365.1">
    <property type="nucleotide sequence ID" value="NZ_CBCSKE010000002.1"/>
</dbReference>
<dbReference type="Pfam" id="PF05305">
    <property type="entry name" value="DUF732"/>
    <property type="match status" value="1"/>
</dbReference>
<evidence type="ECO:0000313" key="3">
    <source>
        <dbReference type="EMBL" id="VDM89510.1"/>
    </source>
</evidence>
<dbReference type="OrthoDB" id="4763853at2"/>
<feature type="domain" description="DUF732" evidence="2">
    <location>
        <begin position="30"/>
        <end position="100"/>
    </location>
</feature>
<dbReference type="EMBL" id="LR130759">
    <property type="protein sequence ID" value="VDM89510.1"/>
    <property type="molecule type" value="Genomic_DNA"/>
</dbReference>
<feature type="signal peptide" evidence="1">
    <location>
        <begin position="1"/>
        <end position="22"/>
    </location>
</feature>
<organism evidence="3 4">
    <name type="scientific">Mycobacterium basiliense</name>
    <dbReference type="NCBI Taxonomy" id="2094119"/>
    <lineage>
        <taxon>Bacteria</taxon>
        <taxon>Bacillati</taxon>
        <taxon>Actinomycetota</taxon>
        <taxon>Actinomycetes</taxon>
        <taxon>Mycobacteriales</taxon>
        <taxon>Mycobacteriaceae</taxon>
        <taxon>Mycobacterium</taxon>
    </lineage>
</organism>
<dbReference type="KEGG" id="mbai:MB901379_03087"/>
<evidence type="ECO:0000259" key="2">
    <source>
        <dbReference type="Pfam" id="PF05305"/>
    </source>
</evidence>
<reference evidence="4" key="1">
    <citation type="submission" date="2018-02" db="EMBL/GenBank/DDBJ databases">
        <authorList>
            <person name="Seth-Smith MB H."/>
            <person name="Seth-Smith H."/>
        </authorList>
    </citation>
    <scope>NUCLEOTIDE SEQUENCE [LARGE SCALE GENOMIC DNA]</scope>
</reference>
<gene>
    <name evidence="3" type="ORF">MB901379_03087</name>
</gene>
<protein>
    <recommendedName>
        <fullName evidence="2">DUF732 domain-containing protein</fullName>
    </recommendedName>
</protein>
<dbReference type="InterPro" id="IPR007969">
    <property type="entry name" value="DUF732"/>
</dbReference>
<keyword evidence="4" id="KW-1185">Reference proteome</keyword>
<name>A0A3S4BXD1_9MYCO</name>
<proteinExistence type="predicted"/>
<dbReference type="Proteomes" id="UP000269998">
    <property type="component" value="Chromosome"/>
</dbReference>
<evidence type="ECO:0000313" key="4">
    <source>
        <dbReference type="Proteomes" id="UP000269998"/>
    </source>
</evidence>
<sequence length="106" mass="11045" precursor="true">MKFVTAMAAICASIALALPAHAERSATSGDDASFLAALQQIGITYPSSADAIGAAHAVCICLDNGESGLSVIQEVKTRNPEFDMDAAAHFAVISARHYCPHHLFDG</sequence>
<dbReference type="AlphaFoldDB" id="A0A3S4BXD1"/>